<comment type="caution">
    <text evidence="2">The sequence shown here is derived from an EMBL/GenBank/DDBJ whole genome shotgun (WGS) entry which is preliminary data.</text>
</comment>
<sequence length="205" mass="22835">MGSAPVIAFPLNINRLTMMVYSFLRSFWVYRWYVGTGVAVLIGIIVCCRRKGLALVPVALFAAFIVLYALHIRSFYEMRSPSIDPQCSSIHVMTPMWARPNAPPPSRTSPSFGCTFSCLKSSWECTLLAAAMTQSVSHARAPRLFMIAFPIYVVLENALTAAFGPLDRDFSVRFRQELKDLCPNPGCQKGGTTSNEENIEPLIFI</sequence>
<dbReference type="EMBL" id="SHKW01000002">
    <property type="protein sequence ID" value="RZU35633.1"/>
    <property type="molecule type" value="Genomic_DNA"/>
</dbReference>
<feature type="transmembrane region" description="Helical" evidence="1">
    <location>
        <begin position="144"/>
        <end position="166"/>
    </location>
</feature>
<evidence type="ECO:0000313" key="3">
    <source>
        <dbReference type="Proteomes" id="UP000292958"/>
    </source>
</evidence>
<organism evidence="2 3">
    <name type="scientific">Edaphobacter modestus</name>
    <dbReference type="NCBI Taxonomy" id="388466"/>
    <lineage>
        <taxon>Bacteria</taxon>
        <taxon>Pseudomonadati</taxon>
        <taxon>Acidobacteriota</taxon>
        <taxon>Terriglobia</taxon>
        <taxon>Terriglobales</taxon>
        <taxon>Acidobacteriaceae</taxon>
        <taxon>Edaphobacter</taxon>
    </lineage>
</organism>
<keyword evidence="3" id="KW-1185">Reference proteome</keyword>
<evidence type="ECO:0000256" key="1">
    <source>
        <dbReference type="SAM" id="Phobius"/>
    </source>
</evidence>
<gene>
    <name evidence="2" type="ORF">BDD14_5717</name>
</gene>
<reference evidence="2 3" key="1">
    <citation type="submission" date="2019-02" db="EMBL/GenBank/DDBJ databases">
        <title>Genomic Encyclopedia of Archaeal and Bacterial Type Strains, Phase II (KMG-II): from individual species to whole genera.</title>
        <authorList>
            <person name="Goeker M."/>
        </authorList>
    </citation>
    <scope>NUCLEOTIDE SEQUENCE [LARGE SCALE GENOMIC DNA]</scope>
    <source>
        <strain evidence="2 3">DSM 18101</strain>
    </source>
</reference>
<proteinExistence type="predicted"/>
<keyword evidence="1" id="KW-0472">Membrane</keyword>
<keyword evidence="1" id="KW-0812">Transmembrane</keyword>
<feature type="transmembrane region" description="Helical" evidence="1">
    <location>
        <begin position="28"/>
        <end position="46"/>
    </location>
</feature>
<accession>A0A4Q7YG65</accession>
<dbReference type="Proteomes" id="UP000292958">
    <property type="component" value="Unassembled WGS sequence"/>
</dbReference>
<keyword evidence="1" id="KW-1133">Transmembrane helix</keyword>
<dbReference type="AlphaFoldDB" id="A0A4Q7YG65"/>
<feature type="transmembrane region" description="Helical" evidence="1">
    <location>
        <begin position="53"/>
        <end position="72"/>
    </location>
</feature>
<evidence type="ECO:0000313" key="2">
    <source>
        <dbReference type="EMBL" id="RZU35633.1"/>
    </source>
</evidence>
<protein>
    <submittedName>
        <fullName evidence="2">Uncharacterized protein</fullName>
    </submittedName>
</protein>
<name>A0A4Q7YG65_9BACT</name>